<feature type="compositionally biased region" description="Low complexity" evidence="1">
    <location>
        <begin position="26"/>
        <end position="39"/>
    </location>
</feature>
<dbReference type="EMBL" id="ML978127">
    <property type="protein sequence ID" value="KAF2097997.1"/>
    <property type="molecule type" value="Genomic_DNA"/>
</dbReference>
<keyword evidence="2" id="KW-0489">Methyltransferase</keyword>
<name>A0A9P4IGD8_9PEZI</name>
<organism evidence="2 3">
    <name type="scientific">Rhizodiscina lignyota</name>
    <dbReference type="NCBI Taxonomy" id="1504668"/>
    <lineage>
        <taxon>Eukaryota</taxon>
        <taxon>Fungi</taxon>
        <taxon>Dikarya</taxon>
        <taxon>Ascomycota</taxon>
        <taxon>Pezizomycotina</taxon>
        <taxon>Dothideomycetes</taxon>
        <taxon>Pleosporomycetidae</taxon>
        <taxon>Aulographales</taxon>
        <taxon>Rhizodiscinaceae</taxon>
        <taxon>Rhizodiscina</taxon>
    </lineage>
</organism>
<dbReference type="GO" id="GO:0008168">
    <property type="term" value="F:methyltransferase activity"/>
    <property type="evidence" value="ECO:0007669"/>
    <property type="project" value="UniProtKB-KW"/>
</dbReference>
<comment type="caution">
    <text evidence="2">The sequence shown here is derived from an EMBL/GenBank/DDBJ whole genome shotgun (WGS) entry which is preliminary data.</text>
</comment>
<dbReference type="SUPFAM" id="SSF53335">
    <property type="entry name" value="S-adenosyl-L-methionine-dependent methyltransferases"/>
    <property type="match status" value="1"/>
</dbReference>
<accession>A0A9P4IGD8</accession>
<dbReference type="GO" id="GO:0032259">
    <property type="term" value="P:methylation"/>
    <property type="evidence" value="ECO:0007669"/>
    <property type="project" value="UniProtKB-KW"/>
</dbReference>
<dbReference type="AlphaFoldDB" id="A0A9P4IGD8"/>
<dbReference type="CDD" id="cd02440">
    <property type="entry name" value="AdoMet_MTases"/>
    <property type="match status" value="1"/>
</dbReference>
<keyword evidence="2" id="KW-0808">Transferase</keyword>
<evidence type="ECO:0000256" key="1">
    <source>
        <dbReference type="SAM" id="MobiDB-lite"/>
    </source>
</evidence>
<dbReference type="Proteomes" id="UP000799772">
    <property type="component" value="Unassembled WGS sequence"/>
</dbReference>
<dbReference type="PANTHER" id="PTHR43591:SF31">
    <property type="entry name" value="LAEA-LIKE, PUTATIVE (AFU_ORTHOLOGUE AFUA_8G01930)-RELATED"/>
    <property type="match status" value="1"/>
</dbReference>
<dbReference type="PANTHER" id="PTHR43591">
    <property type="entry name" value="METHYLTRANSFERASE"/>
    <property type="match status" value="1"/>
</dbReference>
<sequence>MAEVDGAEETGQNIIEPDSPQDEGYAESSASSLLSSVPSEVKRLKEEHGRLWATYGKNPYYMPVDDDELDRLDLNHYKYTMVQNDELFLAPIGDHPQNILDLGTGTGIWAIEVADKYPSANVIGTDIAPIQPSWVPPNCTFQIDDAEEDWTFHDNTFDLVHNRDFCQAVRDWPRLIRQSFSAVRPGGYLEFAAVYPVPACDDDTIPEDSAYMEMASSFQEIAKLIDAEPDAAKKWKGWFEEAGFVDVTERIFYIPCSPWAKDKRLKKIGAFELMNVLQGAQGFLVKGYTKEMGKSREGLEILLYRMRKELISGKMHAYVPYYVCYGRKPEQGP</sequence>
<evidence type="ECO:0000313" key="2">
    <source>
        <dbReference type="EMBL" id="KAF2097997.1"/>
    </source>
</evidence>
<evidence type="ECO:0000313" key="3">
    <source>
        <dbReference type="Proteomes" id="UP000799772"/>
    </source>
</evidence>
<reference evidence="2" key="1">
    <citation type="journal article" date="2020" name="Stud. Mycol.">
        <title>101 Dothideomycetes genomes: a test case for predicting lifestyles and emergence of pathogens.</title>
        <authorList>
            <person name="Haridas S."/>
            <person name="Albert R."/>
            <person name="Binder M."/>
            <person name="Bloem J."/>
            <person name="Labutti K."/>
            <person name="Salamov A."/>
            <person name="Andreopoulos B."/>
            <person name="Baker S."/>
            <person name="Barry K."/>
            <person name="Bills G."/>
            <person name="Bluhm B."/>
            <person name="Cannon C."/>
            <person name="Castanera R."/>
            <person name="Culley D."/>
            <person name="Daum C."/>
            <person name="Ezra D."/>
            <person name="Gonzalez J."/>
            <person name="Henrissat B."/>
            <person name="Kuo A."/>
            <person name="Liang C."/>
            <person name="Lipzen A."/>
            <person name="Lutzoni F."/>
            <person name="Magnuson J."/>
            <person name="Mondo S."/>
            <person name="Nolan M."/>
            <person name="Ohm R."/>
            <person name="Pangilinan J."/>
            <person name="Park H.-J."/>
            <person name="Ramirez L."/>
            <person name="Alfaro M."/>
            <person name="Sun H."/>
            <person name="Tritt A."/>
            <person name="Yoshinaga Y."/>
            <person name="Zwiers L.-H."/>
            <person name="Turgeon B."/>
            <person name="Goodwin S."/>
            <person name="Spatafora J."/>
            <person name="Crous P."/>
            <person name="Grigoriev I."/>
        </authorList>
    </citation>
    <scope>NUCLEOTIDE SEQUENCE</scope>
    <source>
        <strain evidence="2">CBS 133067</strain>
    </source>
</reference>
<dbReference type="OrthoDB" id="2013972at2759"/>
<feature type="region of interest" description="Disordered" evidence="1">
    <location>
        <begin position="1"/>
        <end position="39"/>
    </location>
</feature>
<dbReference type="InterPro" id="IPR029063">
    <property type="entry name" value="SAM-dependent_MTases_sf"/>
</dbReference>
<dbReference type="Pfam" id="PF13489">
    <property type="entry name" value="Methyltransf_23"/>
    <property type="match status" value="1"/>
</dbReference>
<dbReference type="Gene3D" id="3.40.50.150">
    <property type="entry name" value="Vaccinia Virus protein VP39"/>
    <property type="match status" value="1"/>
</dbReference>
<protein>
    <submittedName>
        <fullName evidence="2">S-adenosyl-L-methionine-dependent methyltransferase</fullName>
    </submittedName>
</protein>
<gene>
    <name evidence="2" type="ORF">NA57DRAFT_76796</name>
</gene>
<proteinExistence type="predicted"/>
<keyword evidence="3" id="KW-1185">Reference proteome</keyword>